<dbReference type="InterPro" id="IPR011035">
    <property type="entry name" value="Ribosomal_bL25/Gln-tRNA_synth"/>
</dbReference>
<evidence type="ECO:0000256" key="1">
    <source>
        <dbReference type="ARBA" id="ARBA00022730"/>
    </source>
</evidence>
<protein>
    <recommendedName>
        <fullName evidence="5">Large ribosomal subunit protein bL25</fullName>
    </recommendedName>
    <alternativeName>
        <fullName evidence="5">General stress protein CTC</fullName>
    </alternativeName>
</protein>
<comment type="subunit">
    <text evidence="5">Part of the 50S ribosomal subunit; part of the 5S rRNA/L5/L18/L25 subcomplex. Contacts the 5S rRNA. Binds to the 5S rRNA independently of L5 and L18.</text>
</comment>
<keyword evidence="3 5" id="KW-0689">Ribosomal protein</keyword>
<dbReference type="Proteomes" id="UP000460287">
    <property type="component" value="Unassembled WGS sequence"/>
</dbReference>
<dbReference type="SUPFAM" id="SSF50715">
    <property type="entry name" value="Ribosomal protein L25-like"/>
    <property type="match status" value="1"/>
</dbReference>
<evidence type="ECO:0000256" key="3">
    <source>
        <dbReference type="ARBA" id="ARBA00022980"/>
    </source>
</evidence>
<dbReference type="GO" id="GO:0022625">
    <property type="term" value="C:cytosolic large ribosomal subunit"/>
    <property type="evidence" value="ECO:0007669"/>
    <property type="project" value="TreeGrafter"/>
</dbReference>
<dbReference type="PANTHER" id="PTHR33284">
    <property type="entry name" value="RIBOSOMAL PROTEIN L25/GLN-TRNA SYNTHETASE, ANTI-CODON-BINDING DOMAIN-CONTAINING PROTEIN"/>
    <property type="match status" value="1"/>
</dbReference>
<dbReference type="Gene3D" id="2.170.120.20">
    <property type="entry name" value="Ribosomal protein L25, beta domain"/>
    <property type="match status" value="1"/>
</dbReference>
<proteinExistence type="inferred from homology"/>
<dbReference type="NCBIfam" id="TIGR00731">
    <property type="entry name" value="bL25_bact_ctc"/>
    <property type="match status" value="1"/>
</dbReference>
<dbReference type="InterPro" id="IPR020930">
    <property type="entry name" value="Ribosomal_uL5_bac-type"/>
</dbReference>
<dbReference type="Pfam" id="PF14693">
    <property type="entry name" value="Ribosomal_TL5_C"/>
    <property type="match status" value="1"/>
</dbReference>
<comment type="similarity">
    <text evidence="5">Belongs to the bacterial ribosomal protein bL25 family. CTC subfamily.</text>
</comment>
<evidence type="ECO:0000259" key="6">
    <source>
        <dbReference type="Pfam" id="PF01386"/>
    </source>
</evidence>
<keyword evidence="4 5" id="KW-0687">Ribonucleoprotein</keyword>
<evidence type="ECO:0000256" key="2">
    <source>
        <dbReference type="ARBA" id="ARBA00022884"/>
    </source>
</evidence>
<gene>
    <name evidence="5" type="primary">rplY</name>
    <name evidence="5" type="synonym">ctc</name>
    <name evidence="8" type="ORF">FYJ33_00835</name>
</gene>
<evidence type="ECO:0000256" key="4">
    <source>
        <dbReference type="ARBA" id="ARBA00023274"/>
    </source>
</evidence>
<organism evidence="8 9">
    <name type="scientific">Inconstantimicrobium porci</name>
    <dbReference type="NCBI Taxonomy" id="2652291"/>
    <lineage>
        <taxon>Bacteria</taxon>
        <taxon>Bacillati</taxon>
        <taxon>Bacillota</taxon>
        <taxon>Clostridia</taxon>
        <taxon>Eubacteriales</taxon>
        <taxon>Clostridiaceae</taxon>
        <taxon>Inconstantimicrobium</taxon>
    </lineage>
</organism>
<reference evidence="8 9" key="1">
    <citation type="submission" date="2019-08" db="EMBL/GenBank/DDBJ databases">
        <title>In-depth cultivation of the pig gut microbiome towards novel bacterial diversity and tailored functional studies.</title>
        <authorList>
            <person name="Wylensek D."/>
            <person name="Hitch T.C.A."/>
            <person name="Clavel T."/>
        </authorList>
    </citation>
    <scope>NUCLEOTIDE SEQUENCE [LARGE SCALE GENOMIC DNA]</scope>
    <source>
        <strain evidence="8 9">WCA-383-APC-5B</strain>
    </source>
</reference>
<dbReference type="RefSeq" id="WP_154529872.1">
    <property type="nucleotide sequence ID" value="NZ_VULX01000001.1"/>
</dbReference>
<dbReference type="GO" id="GO:0006412">
    <property type="term" value="P:translation"/>
    <property type="evidence" value="ECO:0007669"/>
    <property type="project" value="UniProtKB-UniRule"/>
</dbReference>
<dbReference type="GO" id="GO:0003735">
    <property type="term" value="F:structural constituent of ribosome"/>
    <property type="evidence" value="ECO:0007669"/>
    <property type="project" value="InterPro"/>
</dbReference>
<dbReference type="CDD" id="cd00495">
    <property type="entry name" value="Ribosomal_L25_TL5_CTC"/>
    <property type="match status" value="1"/>
</dbReference>
<dbReference type="InterPro" id="IPR037121">
    <property type="entry name" value="Ribosomal_bL25_C"/>
</dbReference>
<dbReference type="GO" id="GO:0008097">
    <property type="term" value="F:5S rRNA binding"/>
    <property type="evidence" value="ECO:0007669"/>
    <property type="project" value="InterPro"/>
</dbReference>
<dbReference type="AlphaFoldDB" id="A0A7X2MWI5"/>
<sequence>MYTLNVKKREDYSGHAARRERRKGVITGVIYGKHMANYLFEVGDLELMSVLSKSGEHRVIDINADGNVEHVLIKDVQKDPVTHKPIHVDLQEVDSSTEVLCDIPIIFKNEGQVNSIGAVLEKEKSTVKVKCCANNIPNSVEVDLLKCHVGDVIRVKDLNIASDISVVDDLNLVVSSINYEKKVIEDNSQEESLG</sequence>
<feature type="domain" description="Large ribosomal subunit protein bL25 beta" evidence="7">
    <location>
        <begin position="101"/>
        <end position="179"/>
    </location>
</feature>
<dbReference type="EMBL" id="VULX01000001">
    <property type="protein sequence ID" value="MSR89990.1"/>
    <property type="molecule type" value="Genomic_DNA"/>
</dbReference>
<dbReference type="InterPro" id="IPR020056">
    <property type="entry name" value="Rbsml_bL25/Gln-tRNA_synth_N"/>
</dbReference>
<keyword evidence="2 5" id="KW-0694">RNA-binding</keyword>
<evidence type="ECO:0000313" key="9">
    <source>
        <dbReference type="Proteomes" id="UP000460287"/>
    </source>
</evidence>
<dbReference type="PANTHER" id="PTHR33284:SF1">
    <property type="entry name" value="RIBOSOMAL PROTEIN L25_GLN-TRNA SYNTHETASE, ANTI-CODON-BINDING DOMAIN-CONTAINING PROTEIN"/>
    <property type="match status" value="1"/>
</dbReference>
<dbReference type="Pfam" id="PF01386">
    <property type="entry name" value="Ribosomal_L25p"/>
    <property type="match status" value="1"/>
</dbReference>
<evidence type="ECO:0000256" key="5">
    <source>
        <dbReference type="HAMAP-Rule" id="MF_01334"/>
    </source>
</evidence>
<comment type="caution">
    <text evidence="8">The sequence shown here is derived from an EMBL/GenBank/DDBJ whole genome shotgun (WGS) entry which is preliminary data.</text>
</comment>
<dbReference type="InterPro" id="IPR020057">
    <property type="entry name" value="Ribosomal_bL25_b-dom"/>
</dbReference>
<dbReference type="InterPro" id="IPR001021">
    <property type="entry name" value="Ribosomal_bL25_long"/>
</dbReference>
<evidence type="ECO:0000259" key="7">
    <source>
        <dbReference type="Pfam" id="PF14693"/>
    </source>
</evidence>
<feature type="domain" description="Large ribosomal subunit protein bL25 L25" evidence="6">
    <location>
        <begin position="4"/>
        <end position="90"/>
    </location>
</feature>
<accession>A0A7X2MWI5</accession>
<keyword evidence="9" id="KW-1185">Reference proteome</keyword>
<evidence type="ECO:0000313" key="8">
    <source>
        <dbReference type="EMBL" id="MSR89990.1"/>
    </source>
</evidence>
<keyword evidence="1 5" id="KW-0699">rRNA-binding</keyword>
<comment type="function">
    <text evidence="5">This is one of the proteins that binds to the 5S RNA in the ribosome where it forms part of the central protuberance.</text>
</comment>
<name>A0A7X2MWI5_9CLOT</name>
<dbReference type="HAMAP" id="MF_01334">
    <property type="entry name" value="Ribosomal_bL25_CTC"/>
    <property type="match status" value="1"/>
</dbReference>
<dbReference type="InterPro" id="IPR029751">
    <property type="entry name" value="Ribosomal_L25_dom"/>
</dbReference>
<dbReference type="Gene3D" id="2.40.240.10">
    <property type="entry name" value="Ribosomal Protein L25, Chain P"/>
    <property type="match status" value="1"/>
</dbReference>